<evidence type="ECO:0000313" key="1">
    <source>
        <dbReference type="EMBL" id="SEA61787.1"/>
    </source>
</evidence>
<sequence length="287" mass="31803">MSTPAPPTDFQSWLDYAVATMDARGAYLDRIFSEEGTPSQHDIRSAAQEELDHLRKKAVMPWVGMLEYWQIALSQRLGRSAADIVEDNLLAADFSDGSVHVQFKDGSDLTFRRAFYVGETPADGAIHRVAVFTEQCGYHEFWIGPGDQISATSMSGARYKPSDEDLAWDSMAPVGREFGSPDFDKLMDEDAKKFKSDLAQWIQKSSDANVALQLEEDEISDARNVQLALHELGQDVTIDVAASVWKQYSQSLMASWMSGAETVQSAARTLYLNCPRDQSHHGPLTGG</sequence>
<name>A0A1H4CN84_9BURK</name>
<accession>A0A1H4CN84</accession>
<dbReference type="AlphaFoldDB" id="A0A1H4CN84"/>
<proteinExistence type="predicted"/>
<dbReference type="Proteomes" id="UP000199002">
    <property type="component" value="Unassembled WGS sequence"/>
</dbReference>
<dbReference type="EMBL" id="FNQJ01000020">
    <property type="protein sequence ID" value="SEA61787.1"/>
    <property type="molecule type" value="Genomic_DNA"/>
</dbReference>
<reference evidence="2" key="1">
    <citation type="submission" date="2016-10" db="EMBL/GenBank/DDBJ databases">
        <authorList>
            <person name="Varghese N."/>
            <person name="Submissions S."/>
        </authorList>
    </citation>
    <scope>NUCLEOTIDE SEQUENCE [LARGE SCALE GENOMIC DNA]</scope>
    <source>
        <strain evidence="2">DSM 25157</strain>
    </source>
</reference>
<evidence type="ECO:0000313" key="2">
    <source>
        <dbReference type="Proteomes" id="UP000199002"/>
    </source>
</evidence>
<gene>
    <name evidence="1" type="ORF">SAMN05421875_1203</name>
</gene>
<protein>
    <submittedName>
        <fullName evidence="1">Uncharacterized protein</fullName>
    </submittedName>
</protein>
<organism evidence="1 2">
    <name type="scientific">Acidovorax soli</name>
    <dbReference type="NCBI Taxonomy" id="592050"/>
    <lineage>
        <taxon>Bacteria</taxon>
        <taxon>Pseudomonadati</taxon>
        <taxon>Pseudomonadota</taxon>
        <taxon>Betaproteobacteria</taxon>
        <taxon>Burkholderiales</taxon>
        <taxon>Comamonadaceae</taxon>
        <taxon>Acidovorax</taxon>
    </lineage>
</organism>
<keyword evidence="2" id="KW-1185">Reference proteome</keyword>